<evidence type="ECO:0008006" key="10">
    <source>
        <dbReference type="Google" id="ProtNLM"/>
    </source>
</evidence>
<evidence type="ECO:0000256" key="4">
    <source>
        <dbReference type="RuleBase" id="RU003744"/>
    </source>
</evidence>
<dbReference type="Proteomes" id="UP001501074">
    <property type="component" value="Unassembled WGS sequence"/>
</dbReference>
<dbReference type="SUPFAM" id="SSF53850">
    <property type="entry name" value="Periplasmic binding protein-like II"/>
    <property type="match status" value="1"/>
</dbReference>
<evidence type="ECO:0000256" key="5">
    <source>
        <dbReference type="SAM" id="SignalP"/>
    </source>
</evidence>
<name>A0ABP7AQD4_9ACTN</name>
<dbReference type="EMBL" id="BAAAZO010000012">
    <property type="protein sequence ID" value="GAA3638238.1"/>
    <property type="molecule type" value="Genomic_DNA"/>
</dbReference>
<dbReference type="Gene3D" id="3.40.190.10">
    <property type="entry name" value="Periplasmic binding protein-like II"/>
    <property type="match status" value="2"/>
</dbReference>
<dbReference type="PANTHER" id="PTHR35936">
    <property type="entry name" value="MEMBRANE-BOUND LYTIC MUREIN TRANSGLYCOSYLASE F"/>
    <property type="match status" value="1"/>
</dbReference>
<dbReference type="PROSITE" id="PS51257">
    <property type="entry name" value="PROKAR_LIPOPROTEIN"/>
    <property type="match status" value="1"/>
</dbReference>
<accession>A0ABP7AQD4</accession>
<organism evidence="8 9">
    <name type="scientific">Kineosporia mesophila</name>
    <dbReference type="NCBI Taxonomy" id="566012"/>
    <lineage>
        <taxon>Bacteria</taxon>
        <taxon>Bacillati</taxon>
        <taxon>Actinomycetota</taxon>
        <taxon>Actinomycetes</taxon>
        <taxon>Kineosporiales</taxon>
        <taxon>Kineosporiaceae</taxon>
        <taxon>Kineosporia</taxon>
    </lineage>
</organism>
<evidence type="ECO:0000259" key="6">
    <source>
        <dbReference type="SMART" id="SM00062"/>
    </source>
</evidence>
<dbReference type="PANTHER" id="PTHR35936:SF34">
    <property type="entry name" value="ABC TRANSPORTER EXTRACELLULAR-BINDING PROTEIN YCKB-RELATED"/>
    <property type="match status" value="1"/>
</dbReference>
<keyword evidence="9" id="KW-1185">Reference proteome</keyword>
<dbReference type="SMART" id="SM00079">
    <property type="entry name" value="PBPe"/>
    <property type="match status" value="1"/>
</dbReference>
<dbReference type="Pfam" id="PF00497">
    <property type="entry name" value="SBP_bac_3"/>
    <property type="match status" value="1"/>
</dbReference>
<protein>
    <recommendedName>
        <fullName evidence="10">Amino acid ABC transporter substrate-binding protein (PAAT family)</fullName>
    </recommendedName>
</protein>
<evidence type="ECO:0000259" key="7">
    <source>
        <dbReference type="SMART" id="SM00079"/>
    </source>
</evidence>
<evidence type="ECO:0000256" key="3">
    <source>
        <dbReference type="ARBA" id="ARBA00022729"/>
    </source>
</evidence>
<dbReference type="RefSeq" id="WP_231481479.1">
    <property type="nucleotide sequence ID" value="NZ_BAAAZO010000012.1"/>
</dbReference>
<keyword evidence="3 5" id="KW-0732">Signal</keyword>
<feature type="domain" description="Solute-binding protein family 3/N-terminal" evidence="6">
    <location>
        <begin position="40"/>
        <end position="260"/>
    </location>
</feature>
<comment type="similarity">
    <text evidence="2 4">Belongs to the bacterial solute-binding protein 3 family.</text>
</comment>
<evidence type="ECO:0000313" key="8">
    <source>
        <dbReference type="EMBL" id="GAA3638238.1"/>
    </source>
</evidence>
<comment type="caution">
    <text evidence="8">The sequence shown here is derived from an EMBL/GenBank/DDBJ whole genome shotgun (WGS) entry which is preliminary data.</text>
</comment>
<feature type="chain" id="PRO_5046415336" description="Amino acid ABC transporter substrate-binding protein (PAAT family)" evidence="5">
    <location>
        <begin position="21"/>
        <end position="276"/>
    </location>
</feature>
<feature type="domain" description="Ionotropic glutamate receptor C-terminal" evidence="7">
    <location>
        <begin position="40"/>
        <end position="259"/>
    </location>
</feature>
<sequence length="276" mass="28913">MISKRFLAVSAAALMTLGLAACGGDSDSSGSSASGSGKEPLKVATEGVYAPFTYHDTKNGNKLTGYDVEVVEAVAAKLGRKVEFSETAWDSIFAGLEAKRYDVVANQVTVNDERTAKYSFSQTYTDSVGVIVTRADDTSITTAADLKGKTAAQSSTSSFGTAAKDAGAKIENVEGFNQAIPLLKQKRVDVTLNDSLAVLNYLTESGDKDIKIAGEIGDPTQQAFAFRKDSDLPAEFDTALDELRADGTLAKISEKYFGKDVSGGDPADASPSPSAS</sequence>
<dbReference type="InterPro" id="IPR018313">
    <property type="entry name" value="SBP_3_CS"/>
</dbReference>
<evidence type="ECO:0000313" key="9">
    <source>
        <dbReference type="Proteomes" id="UP001501074"/>
    </source>
</evidence>
<dbReference type="InterPro" id="IPR001638">
    <property type="entry name" value="Solute-binding_3/MltF_N"/>
</dbReference>
<dbReference type="InterPro" id="IPR001320">
    <property type="entry name" value="Iontro_rcpt_C"/>
</dbReference>
<evidence type="ECO:0000256" key="1">
    <source>
        <dbReference type="ARBA" id="ARBA00004196"/>
    </source>
</evidence>
<dbReference type="SMART" id="SM00062">
    <property type="entry name" value="PBPb"/>
    <property type="match status" value="1"/>
</dbReference>
<evidence type="ECO:0000256" key="2">
    <source>
        <dbReference type="ARBA" id="ARBA00010333"/>
    </source>
</evidence>
<gene>
    <name evidence="8" type="ORF">GCM10022223_66530</name>
</gene>
<reference evidence="9" key="1">
    <citation type="journal article" date="2019" name="Int. J. Syst. Evol. Microbiol.">
        <title>The Global Catalogue of Microorganisms (GCM) 10K type strain sequencing project: providing services to taxonomists for standard genome sequencing and annotation.</title>
        <authorList>
            <consortium name="The Broad Institute Genomics Platform"/>
            <consortium name="The Broad Institute Genome Sequencing Center for Infectious Disease"/>
            <person name="Wu L."/>
            <person name="Ma J."/>
        </authorList>
    </citation>
    <scope>NUCLEOTIDE SEQUENCE [LARGE SCALE GENOMIC DNA]</scope>
    <source>
        <strain evidence="9">JCM 16902</strain>
    </source>
</reference>
<proteinExistence type="inferred from homology"/>
<feature type="signal peptide" evidence="5">
    <location>
        <begin position="1"/>
        <end position="20"/>
    </location>
</feature>
<dbReference type="PROSITE" id="PS01039">
    <property type="entry name" value="SBP_BACTERIAL_3"/>
    <property type="match status" value="1"/>
</dbReference>
<comment type="subcellular location">
    <subcellularLocation>
        <location evidence="1">Cell envelope</location>
    </subcellularLocation>
</comment>